<evidence type="ECO:0000313" key="6">
    <source>
        <dbReference type="EMBL" id="RCI15238.1"/>
    </source>
</evidence>
<dbReference type="Pfam" id="PF09745">
    <property type="entry name" value="NSRP1_N"/>
    <property type="match status" value="1"/>
</dbReference>
<dbReference type="InterPro" id="IPR013320">
    <property type="entry name" value="ConA-like_dom_sf"/>
</dbReference>
<dbReference type="InterPro" id="IPR053246">
    <property type="entry name" value="NS_splicing_regulatory_protein"/>
</dbReference>
<dbReference type="AlphaFoldDB" id="A0A367LLE0"/>
<gene>
    <name evidence="6" type="ORF">L249_6468</name>
</gene>
<dbReference type="EMBL" id="LKCN02000003">
    <property type="protein sequence ID" value="RCI15238.1"/>
    <property type="molecule type" value="Genomic_DNA"/>
</dbReference>
<feature type="compositionally biased region" description="Acidic residues" evidence="3">
    <location>
        <begin position="249"/>
        <end position="262"/>
    </location>
</feature>
<dbReference type="Proteomes" id="UP000253664">
    <property type="component" value="Unassembled WGS sequence"/>
</dbReference>
<dbReference type="InterPro" id="IPR005052">
    <property type="entry name" value="Lectin_leg"/>
</dbReference>
<dbReference type="CDD" id="cd07308">
    <property type="entry name" value="lectin_leg-like"/>
    <property type="match status" value="1"/>
</dbReference>
<feature type="region of interest" description="Disordered" evidence="3">
    <location>
        <begin position="158"/>
        <end position="370"/>
    </location>
</feature>
<accession>A0A367LLE0</accession>
<feature type="compositionally biased region" description="Basic and acidic residues" evidence="3">
    <location>
        <begin position="419"/>
        <end position="443"/>
    </location>
</feature>
<dbReference type="FunFam" id="2.60.120.200:FF:000095">
    <property type="entry name" value="Lectin family integral membrane protein"/>
    <property type="match status" value="1"/>
</dbReference>
<feature type="transmembrane region" description="Helical" evidence="4">
    <location>
        <begin position="737"/>
        <end position="761"/>
    </location>
</feature>
<dbReference type="InterPro" id="IPR018612">
    <property type="entry name" value="NSRP1_N"/>
</dbReference>
<feature type="compositionally biased region" description="Basic and acidic residues" evidence="3">
    <location>
        <begin position="158"/>
        <end position="200"/>
    </location>
</feature>
<name>A0A367LLE0_9HYPO</name>
<feature type="compositionally biased region" description="Basic and acidic residues" evidence="3">
    <location>
        <begin position="42"/>
        <end position="51"/>
    </location>
</feature>
<evidence type="ECO:0000256" key="1">
    <source>
        <dbReference type="ARBA" id="ARBA00010126"/>
    </source>
</evidence>
<dbReference type="Gene3D" id="2.60.120.200">
    <property type="match status" value="1"/>
</dbReference>
<feature type="domain" description="L-type lectin-like" evidence="5">
    <location>
        <begin position="477"/>
        <end position="701"/>
    </location>
</feature>
<dbReference type="SUPFAM" id="SSF49899">
    <property type="entry name" value="Concanavalin A-like lectins/glucanases"/>
    <property type="match status" value="1"/>
</dbReference>
<feature type="compositionally biased region" description="Basic and acidic residues" evidence="3">
    <location>
        <begin position="306"/>
        <end position="327"/>
    </location>
</feature>
<feature type="compositionally biased region" description="Basic and acidic residues" evidence="3">
    <location>
        <begin position="345"/>
        <end position="370"/>
    </location>
</feature>
<dbReference type="GO" id="GO:0000381">
    <property type="term" value="P:regulation of alternative mRNA splicing, via spliceosome"/>
    <property type="evidence" value="ECO:0007669"/>
    <property type="project" value="InterPro"/>
</dbReference>
<reference evidence="6 7" key="1">
    <citation type="journal article" date="2015" name="BMC Genomics">
        <title>Insights from the genome of Ophiocordyceps polyrhachis-furcata to pathogenicity and host specificity in insect fungi.</title>
        <authorList>
            <person name="Wichadakul D."/>
            <person name="Kobmoo N."/>
            <person name="Ingsriswang S."/>
            <person name="Tangphatsornruang S."/>
            <person name="Chantasingh D."/>
            <person name="Luangsa-ard J.J."/>
            <person name="Eurwilaichitr L."/>
        </authorList>
    </citation>
    <scope>NUCLEOTIDE SEQUENCE [LARGE SCALE GENOMIC DNA]</scope>
    <source>
        <strain evidence="6 7">BCC 54312</strain>
    </source>
</reference>
<feature type="compositionally biased region" description="Basic and acidic residues" evidence="3">
    <location>
        <begin position="212"/>
        <end position="232"/>
    </location>
</feature>
<comment type="caution">
    <text evidence="6">The sequence shown here is derived from an EMBL/GenBank/DDBJ whole genome shotgun (WGS) entry which is preliminary data.</text>
</comment>
<protein>
    <recommendedName>
        <fullName evidence="5">L-type lectin-like domain-containing protein</fullName>
    </recommendedName>
</protein>
<feature type="compositionally biased region" description="Basic and acidic residues" evidence="3">
    <location>
        <begin position="117"/>
        <end position="127"/>
    </location>
</feature>
<evidence type="ECO:0000256" key="3">
    <source>
        <dbReference type="SAM" id="MobiDB-lite"/>
    </source>
</evidence>
<keyword evidence="4" id="KW-0812">Transmembrane</keyword>
<comment type="similarity">
    <text evidence="1">Belongs to the NSRP1 family.</text>
</comment>
<feature type="region of interest" description="Disordered" evidence="3">
    <location>
        <begin position="705"/>
        <end position="733"/>
    </location>
</feature>
<feature type="region of interest" description="Disordered" evidence="3">
    <location>
        <begin position="1"/>
        <end position="75"/>
    </location>
</feature>
<keyword evidence="7" id="KW-1185">Reference proteome</keyword>
<dbReference type="PROSITE" id="PS51328">
    <property type="entry name" value="L_LECTIN_LIKE"/>
    <property type="match status" value="1"/>
</dbReference>
<keyword evidence="2" id="KW-0175">Coiled coil</keyword>
<dbReference type="STRING" id="1330021.A0A367LLE0"/>
<feature type="region of interest" description="Disordered" evidence="3">
    <location>
        <begin position="117"/>
        <end position="137"/>
    </location>
</feature>
<feature type="region of interest" description="Disordered" evidence="3">
    <location>
        <begin position="400"/>
        <end position="443"/>
    </location>
</feature>
<keyword evidence="4" id="KW-0472">Membrane</keyword>
<dbReference type="Pfam" id="PF03388">
    <property type="entry name" value="Lectin_leg-like"/>
    <property type="match status" value="1"/>
</dbReference>
<dbReference type="OrthoDB" id="270293at2759"/>
<evidence type="ECO:0000259" key="5">
    <source>
        <dbReference type="PROSITE" id="PS51328"/>
    </source>
</evidence>
<dbReference type="PANTHER" id="PTHR47845:SF1">
    <property type="entry name" value="NUCLEAR SPECKLE SPLICING REGULATORY PROTEIN 1 HOMOLOG"/>
    <property type="match status" value="1"/>
</dbReference>
<dbReference type="GO" id="GO:0016020">
    <property type="term" value="C:membrane"/>
    <property type="evidence" value="ECO:0007669"/>
    <property type="project" value="InterPro"/>
</dbReference>
<evidence type="ECO:0000256" key="2">
    <source>
        <dbReference type="ARBA" id="ARBA00023054"/>
    </source>
</evidence>
<evidence type="ECO:0000313" key="7">
    <source>
        <dbReference type="Proteomes" id="UP000253664"/>
    </source>
</evidence>
<evidence type="ECO:0000256" key="4">
    <source>
        <dbReference type="SAM" id="Phobius"/>
    </source>
</evidence>
<dbReference type="PANTHER" id="PTHR47845">
    <property type="entry name" value="NUCLEAR SPECKLE SPLICING REGULATORY PROTEIN 1 HOMOLOG"/>
    <property type="match status" value="1"/>
</dbReference>
<keyword evidence="4" id="KW-1133">Transmembrane helix</keyword>
<organism evidence="6 7">
    <name type="scientific">Ophiocordyceps polyrhachis-furcata BCC 54312</name>
    <dbReference type="NCBI Taxonomy" id="1330021"/>
    <lineage>
        <taxon>Eukaryota</taxon>
        <taxon>Fungi</taxon>
        <taxon>Dikarya</taxon>
        <taxon>Ascomycota</taxon>
        <taxon>Pezizomycotina</taxon>
        <taxon>Sordariomycetes</taxon>
        <taxon>Hypocreomycetidae</taxon>
        <taxon>Hypocreales</taxon>
        <taxon>Ophiocordycipitaceae</taxon>
        <taxon>Ophiocordyceps</taxon>
    </lineage>
</organism>
<sequence length="770" mass="85725">MSRQAFSFGFNASKKQAPAKPVAINRNAAFGGSDDDDSDGDDGAKGNDRKQTAIPKGGSPQNTAPKLKPKARISAMFGDLSSSLTSKKNAEAAQELDPTIYEYDSVYDSLKQARTGAKETGEADAQRKPKYMQGLTQAAKVRKRDALIAMEKKIAREREAEGDEYADKETFVTEAYKRQQEENRRLEEAERRKEEEDARRNKGGGMSAYHRQLLEKEEERHAQAVKAVEQRARNASATTTAEKKKKKEEEEEEEEEEEPESEDKERAEAALARELNEKGASVAVNEDGQVVDKRQLLKGGLNVGAKKREAARREADKREDQQRRDRPGGGGGGGGGFSGPGRKQAMRERQSRMLEEQLEHSLKRSREVDDARRLEAERAAKSRKTEGEISSARERYLARKRAAEEEGGAKSSSAVYPLKDGDKSQKDGRQSRKEDPIRRTLTREEDGHWTRAMRLPTLSAVLLAGLAWTVWAEDLKSITLRTHSLQQPYLDSELQSRWFDFGGDTIVRTDSYIRLTSDRASQSGWLFSRVPLTATNWEIEVEFHISGKHNLYGDGLAMWVTKQRGQPGPVFGSADRFEGLGIFIDTYKNNRPGVVFPYVMAMVGDGHASYDKNNDGKETELAGCSARGLRSPTMPTKLRLTYIQDKQLRLELQYKVEGEWELCFETQQPPTLPNVAYLGFSAETGELSDNHDIISVSAKNLYNSPGAGGGHGDAASAQGKGGQPIHARPSSREGGSWTWFFTKIMLLVLVVGGGYGGWTAYRAKNRSHRF</sequence>
<proteinExistence type="inferred from homology"/>
<feature type="compositionally biased region" description="Gly residues" evidence="3">
    <location>
        <begin position="328"/>
        <end position="339"/>
    </location>
</feature>